<protein>
    <recommendedName>
        <fullName evidence="3">Prolyl 4-hydroxylase alpha subunit Fe(2+) 2OG dioxygenase domain-containing protein</fullName>
    </recommendedName>
</protein>
<proteinExistence type="predicted"/>
<evidence type="ECO:0000259" key="3">
    <source>
        <dbReference type="Pfam" id="PF13640"/>
    </source>
</evidence>
<dbReference type="Gene3D" id="2.60.120.620">
    <property type="entry name" value="q2cbj1_9rhob like domain"/>
    <property type="match status" value="1"/>
</dbReference>
<gene>
    <name evidence="4" type="ORF">METZ01_LOCUS483152</name>
</gene>
<dbReference type="EMBL" id="UINC01207973">
    <property type="protein sequence ID" value="SVE30298.1"/>
    <property type="molecule type" value="Genomic_DNA"/>
</dbReference>
<dbReference type="AlphaFoldDB" id="A0A383CFF0"/>
<evidence type="ECO:0000256" key="1">
    <source>
        <dbReference type="ARBA" id="ARBA00022723"/>
    </source>
</evidence>
<feature type="domain" description="Prolyl 4-hydroxylase alpha subunit Fe(2+) 2OG dioxygenase" evidence="3">
    <location>
        <begin position="32"/>
        <end position="118"/>
    </location>
</feature>
<dbReference type="PANTHER" id="PTHR10869">
    <property type="entry name" value="PROLYL 4-HYDROXYLASE ALPHA SUBUNIT"/>
    <property type="match status" value="1"/>
</dbReference>
<dbReference type="InterPro" id="IPR045054">
    <property type="entry name" value="P4HA-like"/>
</dbReference>
<accession>A0A383CFF0</accession>
<name>A0A383CFF0_9ZZZZ</name>
<dbReference type="Pfam" id="PF13640">
    <property type="entry name" value="2OG-FeII_Oxy_3"/>
    <property type="match status" value="1"/>
</dbReference>
<dbReference type="PANTHER" id="PTHR10869:SF246">
    <property type="entry name" value="TRANSMEMBRANE PROLYL 4-HYDROXYLASE"/>
    <property type="match status" value="1"/>
</dbReference>
<evidence type="ECO:0000256" key="2">
    <source>
        <dbReference type="ARBA" id="ARBA00023004"/>
    </source>
</evidence>
<sequence length="134" mass="15964">MYKSEIRKAVSVYLEKYRLQNSFDLALKEPFNVQHYAPNEEYFNWHCERSCNQSLQRALVFMTYLNDVNDGGETEFFYQQTKLKPVKGKTVIWPPDFTHLHRGITSPTEHKYIATGWLNFFDAAEYKQELLNKK</sequence>
<reference evidence="4" key="1">
    <citation type="submission" date="2018-05" db="EMBL/GenBank/DDBJ databases">
        <authorList>
            <person name="Lanie J.A."/>
            <person name="Ng W.-L."/>
            <person name="Kazmierczak K.M."/>
            <person name="Andrzejewski T.M."/>
            <person name="Davidsen T.M."/>
            <person name="Wayne K.J."/>
            <person name="Tettelin H."/>
            <person name="Glass J.I."/>
            <person name="Rusch D."/>
            <person name="Podicherti R."/>
            <person name="Tsui H.-C.T."/>
            <person name="Winkler M.E."/>
        </authorList>
    </citation>
    <scope>NUCLEOTIDE SEQUENCE</scope>
</reference>
<evidence type="ECO:0000313" key="4">
    <source>
        <dbReference type="EMBL" id="SVE30298.1"/>
    </source>
</evidence>
<keyword evidence="1" id="KW-0479">Metal-binding</keyword>
<dbReference type="InterPro" id="IPR044862">
    <property type="entry name" value="Pro_4_hyd_alph_FE2OG_OXY"/>
</dbReference>
<dbReference type="GO" id="GO:0046872">
    <property type="term" value="F:metal ion binding"/>
    <property type="evidence" value="ECO:0007669"/>
    <property type="project" value="UniProtKB-KW"/>
</dbReference>
<keyword evidence="2" id="KW-0408">Iron</keyword>
<organism evidence="4">
    <name type="scientific">marine metagenome</name>
    <dbReference type="NCBI Taxonomy" id="408172"/>
    <lineage>
        <taxon>unclassified sequences</taxon>
        <taxon>metagenomes</taxon>
        <taxon>ecological metagenomes</taxon>
    </lineage>
</organism>